<gene>
    <name evidence="1" type="ORF">JI435_408490</name>
</gene>
<accession>A0A7U2F0H2</accession>
<evidence type="ECO:0000313" key="1">
    <source>
        <dbReference type="EMBL" id="QRC96231.1"/>
    </source>
</evidence>
<sequence>MLERKQQVLLLFEGDVSLSVGAMCLTNIRNRGQIRVKSNE</sequence>
<dbReference type="EMBL" id="CP069028">
    <property type="protein sequence ID" value="QRC96231.1"/>
    <property type="molecule type" value="Genomic_DNA"/>
</dbReference>
<protein>
    <submittedName>
        <fullName evidence="1">Uncharacterized protein</fullName>
    </submittedName>
</protein>
<evidence type="ECO:0000313" key="2">
    <source>
        <dbReference type="Proteomes" id="UP000663193"/>
    </source>
</evidence>
<organism evidence="1 2">
    <name type="scientific">Phaeosphaeria nodorum (strain SN15 / ATCC MYA-4574 / FGSC 10173)</name>
    <name type="common">Glume blotch fungus</name>
    <name type="synonym">Parastagonospora nodorum</name>
    <dbReference type="NCBI Taxonomy" id="321614"/>
    <lineage>
        <taxon>Eukaryota</taxon>
        <taxon>Fungi</taxon>
        <taxon>Dikarya</taxon>
        <taxon>Ascomycota</taxon>
        <taxon>Pezizomycotina</taxon>
        <taxon>Dothideomycetes</taxon>
        <taxon>Pleosporomycetidae</taxon>
        <taxon>Pleosporales</taxon>
        <taxon>Pleosporineae</taxon>
        <taxon>Phaeosphaeriaceae</taxon>
        <taxon>Parastagonospora</taxon>
    </lineage>
</organism>
<proteinExistence type="predicted"/>
<dbReference type="AlphaFoldDB" id="A0A7U2F0H2"/>
<keyword evidence="2" id="KW-1185">Reference proteome</keyword>
<name>A0A7U2F0H2_PHANO</name>
<reference evidence="2" key="1">
    <citation type="journal article" date="2021" name="BMC Genomics">
        <title>Chromosome-level genome assembly and manually-curated proteome of model necrotroph Parastagonospora nodorum Sn15 reveals a genome-wide trove of candidate effector homologs, and redundancy of virulence-related functions within an accessory chromosome.</title>
        <authorList>
            <person name="Bertazzoni S."/>
            <person name="Jones D.A.B."/>
            <person name="Phan H.T."/>
            <person name="Tan K.-C."/>
            <person name="Hane J.K."/>
        </authorList>
    </citation>
    <scope>NUCLEOTIDE SEQUENCE [LARGE SCALE GENOMIC DNA]</scope>
    <source>
        <strain evidence="2">SN15 / ATCC MYA-4574 / FGSC 10173)</strain>
    </source>
</reference>
<dbReference type="Proteomes" id="UP000663193">
    <property type="component" value="Chromosome 6"/>
</dbReference>
<dbReference type="VEuPathDB" id="FungiDB:JI435_408490"/>